<dbReference type="Proteomes" id="UP000002852">
    <property type="component" value="Unassembled WGS sequence"/>
</dbReference>
<dbReference type="GO" id="GO:0008237">
    <property type="term" value="F:metallopeptidase activity"/>
    <property type="evidence" value="ECO:0007669"/>
    <property type="project" value="InterPro"/>
</dbReference>
<feature type="glycosylation site" description="N-linked (GlcNAc...) asparagine" evidence="6">
    <location>
        <position position="70"/>
    </location>
</feature>
<dbReference type="Ensembl" id="ENSXMAT00000033206.1">
    <property type="protein sequence ID" value="ENSXMAP00000024561.1"/>
    <property type="gene ID" value="ENSXMAG00000028186.1"/>
</dbReference>
<evidence type="ECO:0000256" key="5">
    <source>
        <dbReference type="ARBA" id="ARBA00023180"/>
    </source>
</evidence>
<proteinExistence type="inferred from homology"/>
<dbReference type="GO" id="GO:0008241">
    <property type="term" value="F:peptidyl-dipeptidase activity"/>
    <property type="evidence" value="ECO:0007669"/>
    <property type="project" value="InterPro"/>
</dbReference>
<evidence type="ECO:0000256" key="1">
    <source>
        <dbReference type="ARBA" id="ARBA00001923"/>
    </source>
</evidence>
<comment type="cofactor">
    <cofactor evidence="1">
        <name>chloride</name>
        <dbReference type="ChEBI" id="CHEBI:17996"/>
    </cofactor>
</comment>
<dbReference type="Pfam" id="PF01401">
    <property type="entry name" value="Peptidase_M2"/>
    <property type="match status" value="1"/>
</dbReference>
<organism evidence="8 9">
    <name type="scientific">Xiphophorus maculatus</name>
    <name type="common">Southern platyfish</name>
    <name type="synonym">Platypoecilus maculatus</name>
    <dbReference type="NCBI Taxonomy" id="8083"/>
    <lineage>
        <taxon>Eukaryota</taxon>
        <taxon>Metazoa</taxon>
        <taxon>Chordata</taxon>
        <taxon>Craniata</taxon>
        <taxon>Vertebrata</taxon>
        <taxon>Euteleostomi</taxon>
        <taxon>Actinopterygii</taxon>
        <taxon>Neopterygii</taxon>
        <taxon>Teleostei</taxon>
        <taxon>Neoteleostei</taxon>
        <taxon>Acanthomorphata</taxon>
        <taxon>Ovalentaria</taxon>
        <taxon>Atherinomorphae</taxon>
        <taxon>Cyprinodontiformes</taxon>
        <taxon>Poeciliidae</taxon>
        <taxon>Poeciliinae</taxon>
        <taxon>Xiphophorus</taxon>
    </lineage>
</organism>
<feature type="chain" id="PRO_5017376830" evidence="7">
    <location>
        <begin position="28"/>
        <end position="164"/>
    </location>
</feature>
<keyword evidence="4" id="KW-1015">Disulfide bond</keyword>
<reference evidence="8" key="4">
    <citation type="submission" date="2025-09" db="UniProtKB">
        <authorList>
            <consortium name="Ensembl"/>
        </authorList>
    </citation>
    <scope>IDENTIFICATION</scope>
    <source>
        <strain evidence="8">JP 163 A</strain>
    </source>
</reference>
<reference evidence="9" key="1">
    <citation type="submission" date="2012-01" db="EMBL/GenBank/DDBJ databases">
        <authorList>
            <person name="Walter R."/>
            <person name="Schartl M."/>
            <person name="Warren W."/>
        </authorList>
    </citation>
    <scope>NUCLEOTIDE SEQUENCE [LARGE SCALE GENOMIC DNA]</scope>
    <source>
        <strain evidence="9">JP 163 A</strain>
    </source>
</reference>
<evidence type="ECO:0000313" key="9">
    <source>
        <dbReference type="Proteomes" id="UP000002852"/>
    </source>
</evidence>
<dbReference type="InParanoid" id="A0A3B5Q3G1"/>
<sequence length="164" mass="18452">MAPCVHRLVKSAWLPLLSVLLLSEALSVRWTPGDYADTASDALRFLSDYNSTAEEVYFNLVSASWSYNSNLTEFNSRLQVELGVFFSFLDKSHQTTLTHFSTPLLFLRKENVTICTYPEAIRNYSLLGRAGTMFQVCLLRVTTPGLWSSATKPLKGMVRTMGLK</sequence>
<evidence type="ECO:0000256" key="2">
    <source>
        <dbReference type="ARBA" id="ARBA00008139"/>
    </source>
</evidence>
<dbReference type="OMA" id="PETTTNC"/>
<evidence type="ECO:0000313" key="8">
    <source>
        <dbReference type="Ensembl" id="ENSXMAP00000024561.1"/>
    </source>
</evidence>
<feature type="signal peptide" evidence="7">
    <location>
        <begin position="1"/>
        <end position="27"/>
    </location>
</feature>
<keyword evidence="5 6" id="KW-0325">Glycoprotein</keyword>
<name>A0A3B5Q3G1_XIPMA</name>
<evidence type="ECO:0000256" key="7">
    <source>
        <dbReference type="SAM" id="SignalP"/>
    </source>
</evidence>
<dbReference type="InterPro" id="IPR001548">
    <property type="entry name" value="Peptidase_M2"/>
</dbReference>
<dbReference type="GeneTree" id="ENSGT00940000178666"/>
<keyword evidence="3 7" id="KW-0732">Signal</keyword>
<reference evidence="9" key="2">
    <citation type="journal article" date="2013" name="Nat. Genet.">
        <title>The genome of the platyfish, Xiphophorus maculatus, provides insights into evolutionary adaptation and several complex traits.</title>
        <authorList>
            <person name="Schartl M."/>
            <person name="Walter R.B."/>
            <person name="Shen Y."/>
            <person name="Garcia T."/>
            <person name="Catchen J."/>
            <person name="Amores A."/>
            <person name="Braasch I."/>
            <person name="Chalopin D."/>
            <person name="Volff J.N."/>
            <person name="Lesch K.P."/>
            <person name="Bisazza A."/>
            <person name="Minx P."/>
            <person name="Hillier L."/>
            <person name="Wilson R.K."/>
            <person name="Fuerstenberg S."/>
            <person name="Boore J."/>
            <person name="Searle S."/>
            <person name="Postlethwait J.H."/>
            <person name="Warren W.C."/>
        </authorList>
    </citation>
    <scope>NUCLEOTIDE SEQUENCE [LARGE SCALE GENOMIC DNA]</scope>
    <source>
        <strain evidence="9">JP 163 A</strain>
    </source>
</reference>
<protein>
    <submittedName>
        <fullName evidence="8">Uncharacterized protein</fullName>
    </submittedName>
</protein>
<evidence type="ECO:0000256" key="6">
    <source>
        <dbReference type="PIRSR" id="PIRSR601548-5"/>
    </source>
</evidence>
<evidence type="ECO:0000256" key="4">
    <source>
        <dbReference type="ARBA" id="ARBA00023157"/>
    </source>
</evidence>
<accession>A0A3B5Q3G1</accession>
<reference evidence="8" key="3">
    <citation type="submission" date="2025-08" db="UniProtKB">
        <authorList>
            <consortium name="Ensembl"/>
        </authorList>
    </citation>
    <scope>IDENTIFICATION</scope>
    <source>
        <strain evidence="8">JP 163 A</strain>
    </source>
</reference>
<keyword evidence="9" id="KW-1185">Reference proteome</keyword>
<dbReference type="AlphaFoldDB" id="A0A3B5Q3G1"/>
<evidence type="ECO:0000256" key="3">
    <source>
        <dbReference type="ARBA" id="ARBA00022729"/>
    </source>
</evidence>
<comment type="similarity">
    <text evidence="2">Belongs to the peptidase M2 family.</text>
</comment>
<dbReference type="GO" id="GO:0006508">
    <property type="term" value="P:proteolysis"/>
    <property type="evidence" value="ECO:0007669"/>
    <property type="project" value="InterPro"/>
</dbReference>
<dbReference type="STRING" id="8083.ENSXMAP00000024561"/>
<dbReference type="GO" id="GO:0016020">
    <property type="term" value="C:membrane"/>
    <property type="evidence" value="ECO:0007669"/>
    <property type="project" value="InterPro"/>
</dbReference>